<protein>
    <submittedName>
        <fullName evidence="1">Uncharacterized protein</fullName>
    </submittedName>
</protein>
<dbReference type="RefSeq" id="WP_228085588.1">
    <property type="nucleotide sequence ID" value="NZ_JACVHL010000002.1"/>
</dbReference>
<dbReference type="EMBL" id="JACVHL010000002">
    <property type="protein sequence ID" value="MCC3803914.1"/>
    <property type="molecule type" value="Genomic_DNA"/>
</dbReference>
<dbReference type="AlphaFoldDB" id="A0A9Q3UB15"/>
<name>A0A9Q3UB15_VIBPH</name>
<proteinExistence type="predicted"/>
<accession>A0A9Q3UB15</accession>
<reference evidence="1" key="1">
    <citation type="submission" date="2020-09" db="EMBL/GenBank/DDBJ databases">
        <title>Genome sequence of Vibrio parahaemolyticus isolates.</title>
        <authorList>
            <person name="Hammerl J.A."/>
            <person name="Strauch E."/>
        </authorList>
    </citation>
    <scope>NUCLEOTIDE SEQUENCE</scope>
    <source>
        <strain evidence="1">17-VB00146</strain>
    </source>
</reference>
<sequence length="356" mass="39756">MTNMTSRTQSIVQFLRLNLVSKNHRFTIQCHPVESDISEIGDTIECSELPDNKVLGADVEEIDIFGYTLEQAIDDCINQNPINESIICFIGDYSDQEIRTMIELTYDWSAQYANTTRGYFITESTQVVSPDGTSSHEYSHLAILAHGDNQRSLIRLSESVEVQPYEQPKFYSKIGVNLTSQQIENAVSGTEVNLDALAAFWSFTRFDHSAFTTTAKESQEVAYLNSNTAVTTANFVSLNAFFEGNTLPDPNEYTLGEVRIEYKDSHWYVLDVAESIKTGMNSVTSRGYIAAVFSDYLTEIETPKPIETLTIGQLLSGNVSISFYAGDNSEMVIPKYASLEVFIDHNIKLSLPAIAD</sequence>
<dbReference type="Proteomes" id="UP000726777">
    <property type="component" value="Unassembled WGS sequence"/>
</dbReference>
<organism evidence="1 2">
    <name type="scientific">Vibrio parahaemolyticus</name>
    <dbReference type="NCBI Taxonomy" id="670"/>
    <lineage>
        <taxon>Bacteria</taxon>
        <taxon>Pseudomonadati</taxon>
        <taxon>Pseudomonadota</taxon>
        <taxon>Gammaproteobacteria</taxon>
        <taxon>Vibrionales</taxon>
        <taxon>Vibrionaceae</taxon>
        <taxon>Vibrio</taxon>
    </lineage>
</organism>
<evidence type="ECO:0000313" key="1">
    <source>
        <dbReference type="EMBL" id="MCC3803914.1"/>
    </source>
</evidence>
<gene>
    <name evidence="1" type="ORF">IB292_02575</name>
</gene>
<evidence type="ECO:0000313" key="2">
    <source>
        <dbReference type="Proteomes" id="UP000726777"/>
    </source>
</evidence>
<comment type="caution">
    <text evidence="1">The sequence shown here is derived from an EMBL/GenBank/DDBJ whole genome shotgun (WGS) entry which is preliminary data.</text>
</comment>